<proteinExistence type="predicted"/>
<sequence length="705" mass="79036">MSATVVRCRQTSAHHWCSKHLRPKRCFHRSATLLSDSQPESSVGPQQVSKEDTSGSIVTQLIEETELSPRQTRSKGRKRVAERLIRKNSIEDFLGHLQTTQHDLNLEDLERYRPQKIVDSKSADFERAYNEAVDSLVKSFSVEQLRQFIILSGLPLRYPRSPKRVLASKIVEEKWGWPSLEKVLQEKIDWSEIAERQFYLDPAQSFLVMGKDGSNLLAMSKRYNVSLSFSANPMSLRVTGLKGALKQVEVHLEAVKKDIDFELVPLPFGKQLGAETEQFLSRLSGAHIKYREGKKLAISYLKRQPQTLSAAKQLIMQSATESGSSLLRAFKKSNAMERPLFLPENSVSAESSTSQFSLFPFSPQQSLPWHVPPAATFRYRRIGTWTNAAHLSHPEEARPLMLDKMFGHGDTTIDLQTYLPQILKNELDNAGSPSLKARFGHLLFLSPSGQPATLVPPLVGPTHAATALQWAIEHPNQVVFNPSLPKVASTGPAFKQRIFRRLVYQADPSADSRHTLGTLTMEVPQKESQGPLSDTQMISADEADGIASRPEAISCSASIEKRIDILLPIRQIDVSLAAVKSQGFPVSDLPEDLRTFLLQRAQLPDSLWELPVSFTHLGVNYFLRTDSYVRQQLKKINTGDTPIELLIETVFHPGSGQVATHCEVTSQDFSSAAGWREFMQACDLLTQTHELEIRKPPETFSPFDL</sequence>
<evidence type="ECO:0000256" key="1">
    <source>
        <dbReference type="SAM" id="MobiDB-lite"/>
    </source>
</evidence>
<organism evidence="2 3">
    <name type="scientific">Gymnopilus dilepis</name>
    <dbReference type="NCBI Taxonomy" id="231916"/>
    <lineage>
        <taxon>Eukaryota</taxon>
        <taxon>Fungi</taxon>
        <taxon>Dikarya</taxon>
        <taxon>Basidiomycota</taxon>
        <taxon>Agaricomycotina</taxon>
        <taxon>Agaricomycetes</taxon>
        <taxon>Agaricomycetidae</taxon>
        <taxon>Agaricales</taxon>
        <taxon>Agaricineae</taxon>
        <taxon>Hymenogastraceae</taxon>
        <taxon>Gymnopilus</taxon>
    </lineage>
</organism>
<dbReference type="Proteomes" id="UP000284706">
    <property type="component" value="Unassembled WGS sequence"/>
</dbReference>
<dbReference type="InParanoid" id="A0A409VBR9"/>
<dbReference type="EMBL" id="NHYE01005667">
    <property type="protein sequence ID" value="PPQ64446.1"/>
    <property type="molecule type" value="Genomic_DNA"/>
</dbReference>
<gene>
    <name evidence="2" type="ORF">CVT26_002153</name>
</gene>
<name>A0A409VBR9_9AGAR</name>
<comment type="caution">
    <text evidence="2">The sequence shown here is derived from an EMBL/GenBank/DDBJ whole genome shotgun (WGS) entry which is preliminary data.</text>
</comment>
<evidence type="ECO:0000313" key="2">
    <source>
        <dbReference type="EMBL" id="PPQ64446.1"/>
    </source>
</evidence>
<feature type="region of interest" description="Disordered" evidence="1">
    <location>
        <begin position="35"/>
        <end position="55"/>
    </location>
</feature>
<keyword evidence="3" id="KW-1185">Reference proteome</keyword>
<reference evidence="2 3" key="1">
    <citation type="journal article" date="2018" name="Evol. Lett.">
        <title>Horizontal gene cluster transfer increased hallucinogenic mushroom diversity.</title>
        <authorList>
            <person name="Reynolds H.T."/>
            <person name="Vijayakumar V."/>
            <person name="Gluck-Thaler E."/>
            <person name="Korotkin H.B."/>
            <person name="Matheny P.B."/>
            <person name="Slot J.C."/>
        </authorList>
    </citation>
    <scope>NUCLEOTIDE SEQUENCE [LARGE SCALE GENOMIC DNA]</scope>
    <source>
        <strain evidence="2 3">SRW20</strain>
    </source>
</reference>
<dbReference type="AlphaFoldDB" id="A0A409VBR9"/>
<dbReference type="OrthoDB" id="3362817at2759"/>
<evidence type="ECO:0000313" key="3">
    <source>
        <dbReference type="Proteomes" id="UP000284706"/>
    </source>
</evidence>
<dbReference type="STRING" id="231916.A0A409VBR9"/>
<protein>
    <submittedName>
        <fullName evidence="2">Uncharacterized protein</fullName>
    </submittedName>
</protein>
<accession>A0A409VBR9</accession>